<reference evidence="1 2" key="1">
    <citation type="submission" date="2016-04" db="EMBL/GenBank/DDBJ databases">
        <title>Genome analyses suggest a sexual origin of heterokaryosis in a supposedly ancient asexual fungus.</title>
        <authorList>
            <person name="Ropars J."/>
            <person name="Sedzielewska K."/>
            <person name="Noel J."/>
            <person name="Charron P."/>
            <person name="Farinelli L."/>
            <person name="Marton T."/>
            <person name="Kruger M."/>
            <person name="Pelin A."/>
            <person name="Brachmann A."/>
            <person name="Corradi N."/>
        </authorList>
    </citation>
    <scope>NUCLEOTIDE SEQUENCE [LARGE SCALE GENOMIC DNA]</scope>
    <source>
        <strain evidence="1 2">C2</strain>
    </source>
</reference>
<dbReference type="VEuPathDB" id="FungiDB:FUN_006475"/>
<dbReference type="AlphaFoldDB" id="A0A2N1MFR6"/>
<organism evidence="1 2">
    <name type="scientific">Rhizophagus irregularis</name>
    <dbReference type="NCBI Taxonomy" id="588596"/>
    <lineage>
        <taxon>Eukaryota</taxon>
        <taxon>Fungi</taxon>
        <taxon>Fungi incertae sedis</taxon>
        <taxon>Mucoromycota</taxon>
        <taxon>Glomeromycotina</taxon>
        <taxon>Glomeromycetes</taxon>
        <taxon>Glomerales</taxon>
        <taxon>Glomeraceae</taxon>
        <taxon>Rhizophagus</taxon>
    </lineage>
</organism>
<name>A0A2N1MFR6_9GLOM</name>
<gene>
    <name evidence="1" type="ORF">RhiirC2_761763</name>
</gene>
<dbReference type="EMBL" id="LLXL01002571">
    <property type="protein sequence ID" value="PKK60478.1"/>
    <property type="molecule type" value="Genomic_DNA"/>
</dbReference>
<feature type="non-terminal residue" evidence="1">
    <location>
        <position position="91"/>
    </location>
</feature>
<evidence type="ECO:0000313" key="1">
    <source>
        <dbReference type="EMBL" id="PKK60478.1"/>
    </source>
</evidence>
<accession>A0A2N1MFR6</accession>
<dbReference type="Proteomes" id="UP000233469">
    <property type="component" value="Unassembled WGS sequence"/>
</dbReference>
<protein>
    <submittedName>
        <fullName evidence="1">Uncharacterized protein</fullName>
    </submittedName>
</protein>
<proteinExistence type="predicted"/>
<sequence length="91" mass="10562">MDSVMEASKVFLQQYFRENPLLTLVLSEQYEFKDLYKESSKLVLDQLPAYQRLTGFKFLSSDSRAALLEKHMEYTNSLGRIDAEKVLPNPP</sequence>
<reference evidence="1 2" key="2">
    <citation type="submission" date="2017-10" db="EMBL/GenBank/DDBJ databases">
        <title>Extensive intraspecific genome diversity in a model arbuscular mycorrhizal fungus.</title>
        <authorList>
            <person name="Chen E.C.H."/>
            <person name="Morin E."/>
            <person name="Baudet D."/>
            <person name="Noel J."/>
            <person name="Ndikumana S."/>
            <person name="Charron P."/>
            <person name="St-Onge C."/>
            <person name="Giorgi J."/>
            <person name="Grigoriev I.V."/>
            <person name="Roux C."/>
            <person name="Martin F.M."/>
            <person name="Corradi N."/>
        </authorList>
    </citation>
    <scope>NUCLEOTIDE SEQUENCE [LARGE SCALE GENOMIC DNA]</scope>
    <source>
        <strain evidence="1 2">C2</strain>
    </source>
</reference>
<comment type="caution">
    <text evidence="1">The sequence shown here is derived from an EMBL/GenBank/DDBJ whole genome shotgun (WGS) entry which is preliminary data.</text>
</comment>
<evidence type="ECO:0000313" key="2">
    <source>
        <dbReference type="Proteomes" id="UP000233469"/>
    </source>
</evidence>
<dbReference type="VEuPathDB" id="FungiDB:RhiirA1_440442"/>